<gene>
    <name evidence="1" type="ORF">PPTG_22946</name>
</gene>
<evidence type="ECO:0000313" key="2">
    <source>
        <dbReference type="Proteomes" id="UP000018817"/>
    </source>
</evidence>
<dbReference type="Proteomes" id="UP000018817">
    <property type="component" value="Unassembled WGS sequence"/>
</dbReference>
<organism evidence="1 2">
    <name type="scientific">Phytophthora nicotianae (strain INRA-310)</name>
    <name type="common">Phytophthora parasitica</name>
    <dbReference type="NCBI Taxonomy" id="761204"/>
    <lineage>
        <taxon>Eukaryota</taxon>
        <taxon>Sar</taxon>
        <taxon>Stramenopiles</taxon>
        <taxon>Oomycota</taxon>
        <taxon>Peronosporomycetes</taxon>
        <taxon>Peronosporales</taxon>
        <taxon>Peronosporaceae</taxon>
        <taxon>Phytophthora</taxon>
    </lineage>
</organism>
<sequence length="34" mass="3928">MHKTFIAAARHGQMAILEIVYEKQPAELRVERCS</sequence>
<reference evidence="2" key="1">
    <citation type="submission" date="2011-12" db="EMBL/GenBank/DDBJ databases">
        <authorList>
            <consortium name="The Broad Institute Genome Sequencing Platform"/>
            <person name="Russ C."/>
            <person name="Tyler B."/>
            <person name="Panabieres F."/>
            <person name="Shan W."/>
            <person name="Tripathy S."/>
            <person name="Grunwald N."/>
            <person name="Machado M."/>
            <person name="Young S.K."/>
            <person name="Zeng Q."/>
            <person name="Gargeya S."/>
            <person name="Fitzgerald M."/>
            <person name="Haas B."/>
            <person name="Abouelleil A."/>
            <person name="Alvarado L."/>
            <person name="Arachchi H.M."/>
            <person name="Berlin A."/>
            <person name="Chapman S.B."/>
            <person name="Gearin G."/>
            <person name="Goldberg J."/>
            <person name="Griggs A."/>
            <person name="Gujja S."/>
            <person name="Hansen M."/>
            <person name="Heiman D."/>
            <person name="Howarth C."/>
            <person name="Larimer J."/>
            <person name="Lui A."/>
            <person name="MacDonald P.J.P."/>
            <person name="McCowen C."/>
            <person name="Montmayeur A."/>
            <person name="Murphy C."/>
            <person name="Neiman D."/>
            <person name="Pearson M."/>
            <person name="Priest M."/>
            <person name="Roberts A."/>
            <person name="Saif S."/>
            <person name="Shea T."/>
            <person name="Sisk P."/>
            <person name="Stolte C."/>
            <person name="Sykes S."/>
            <person name="Wortman J."/>
            <person name="Nusbaum C."/>
            <person name="Birren B."/>
        </authorList>
    </citation>
    <scope>NUCLEOTIDE SEQUENCE [LARGE SCALE GENOMIC DNA]</scope>
    <source>
        <strain evidence="2">INRA-310</strain>
    </source>
</reference>
<dbReference type="RefSeq" id="XP_008905860.1">
    <property type="nucleotide sequence ID" value="XM_008907612.1"/>
</dbReference>
<dbReference type="EMBL" id="KI669587">
    <property type="protein sequence ID" value="ETN08673.1"/>
    <property type="molecule type" value="Genomic_DNA"/>
</dbReference>
<name>W2Q644_PHYN3</name>
<accession>W2Q644</accession>
<proteinExistence type="predicted"/>
<reference evidence="1 2" key="2">
    <citation type="submission" date="2013-11" db="EMBL/GenBank/DDBJ databases">
        <title>The Genome Sequence of Phytophthora parasitica INRA-310.</title>
        <authorList>
            <consortium name="The Broad Institute Genomics Platform"/>
            <person name="Russ C."/>
            <person name="Tyler B."/>
            <person name="Panabieres F."/>
            <person name="Shan W."/>
            <person name="Tripathy S."/>
            <person name="Grunwald N."/>
            <person name="Machado M."/>
            <person name="Johnson C.S."/>
            <person name="Arredondo F."/>
            <person name="Hong C."/>
            <person name="Coffey M."/>
            <person name="Young S.K."/>
            <person name="Zeng Q."/>
            <person name="Gargeya S."/>
            <person name="Fitzgerald M."/>
            <person name="Abouelleil A."/>
            <person name="Alvarado L."/>
            <person name="Chapman S.B."/>
            <person name="Gainer-Dewar J."/>
            <person name="Goldberg J."/>
            <person name="Griggs A."/>
            <person name="Gujja S."/>
            <person name="Hansen M."/>
            <person name="Howarth C."/>
            <person name="Imamovic A."/>
            <person name="Ireland A."/>
            <person name="Larimer J."/>
            <person name="McCowan C."/>
            <person name="Murphy C."/>
            <person name="Pearson M."/>
            <person name="Poon T.W."/>
            <person name="Priest M."/>
            <person name="Roberts A."/>
            <person name="Saif S."/>
            <person name="Shea T."/>
            <person name="Sykes S."/>
            <person name="Wortman J."/>
            <person name="Nusbaum C."/>
            <person name="Birren B."/>
        </authorList>
    </citation>
    <scope>NUCLEOTIDE SEQUENCE [LARGE SCALE GENOMIC DNA]</scope>
    <source>
        <strain evidence="1 2">INRA-310</strain>
    </source>
</reference>
<dbReference type="AlphaFoldDB" id="W2Q644"/>
<protein>
    <submittedName>
        <fullName evidence="1">Uncharacterized protein</fullName>
    </submittedName>
</protein>
<evidence type="ECO:0000313" key="1">
    <source>
        <dbReference type="EMBL" id="ETN08673.1"/>
    </source>
</evidence>
<dbReference type="VEuPathDB" id="FungiDB:PPTG_22946"/>
<dbReference type="GeneID" id="20191545"/>